<keyword evidence="12" id="KW-0670">Pyruvate</keyword>
<evidence type="ECO:0000256" key="7">
    <source>
        <dbReference type="ARBA" id="ARBA00022984"/>
    </source>
</evidence>
<evidence type="ECO:0000256" key="12">
    <source>
        <dbReference type="HAMAP-Rule" id="MF_00111"/>
    </source>
</evidence>
<dbReference type="GO" id="GO:0008360">
    <property type="term" value="P:regulation of cell shape"/>
    <property type="evidence" value="ECO:0007669"/>
    <property type="project" value="UniProtKB-KW"/>
</dbReference>
<comment type="caution">
    <text evidence="12">Lacks conserved residue(s) required for the propagation of feature annotation.</text>
</comment>
<evidence type="ECO:0000256" key="1">
    <source>
        <dbReference type="ARBA" id="ARBA00004496"/>
    </source>
</evidence>
<comment type="subcellular location">
    <subcellularLocation>
        <location evidence="1 12">Cytoplasm</location>
    </subcellularLocation>
</comment>
<keyword evidence="6 12" id="KW-0133">Cell shape</keyword>
<keyword evidence="8 12" id="KW-0131">Cell cycle</keyword>
<feature type="binding site" evidence="12">
    <location>
        <position position="326"/>
    </location>
    <ligand>
        <name>UDP-N-acetyl-alpha-D-glucosamine</name>
        <dbReference type="ChEBI" id="CHEBI:57705"/>
    </ligand>
</feature>
<dbReference type="Pfam" id="PF00275">
    <property type="entry name" value="EPSP_synthase"/>
    <property type="match status" value="1"/>
</dbReference>
<feature type="binding site" evidence="12">
    <location>
        <begin position="22"/>
        <end position="23"/>
    </location>
    <ligand>
        <name>phosphoenolpyruvate</name>
        <dbReference type="ChEBI" id="CHEBI:58702"/>
    </ligand>
</feature>
<keyword evidence="3 12" id="KW-0963">Cytoplasm</keyword>
<keyword evidence="7 12" id="KW-0573">Peptidoglycan synthesis</keyword>
<dbReference type="InterPro" id="IPR036968">
    <property type="entry name" value="Enolpyruvate_Tfrase_sf"/>
</dbReference>
<comment type="pathway">
    <text evidence="2 12">Cell wall biogenesis; peptidoglycan biosynthesis.</text>
</comment>
<dbReference type="Proteomes" id="UP000727962">
    <property type="component" value="Unassembled WGS sequence"/>
</dbReference>
<evidence type="ECO:0000256" key="3">
    <source>
        <dbReference type="ARBA" id="ARBA00022490"/>
    </source>
</evidence>
<keyword evidence="5 12" id="KW-0808">Transferase</keyword>
<evidence type="ECO:0000256" key="6">
    <source>
        <dbReference type="ARBA" id="ARBA00022960"/>
    </source>
</evidence>
<dbReference type="CDD" id="cd01555">
    <property type="entry name" value="UdpNAET"/>
    <property type="match status" value="1"/>
</dbReference>
<dbReference type="Gene3D" id="3.65.10.10">
    <property type="entry name" value="Enolpyruvate transferase domain"/>
    <property type="match status" value="2"/>
</dbReference>
<dbReference type="InterPro" id="IPR013792">
    <property type="entry name" value="RNA3'P_cycl/enolpyr_Trfase_a/b"/>
</dbReference>
<dbReference type="InterPro" id="IPR050068">
    <property type="entry name" value="MurA_subfamily"/>
</dbReference>
<organism evidence="14 15">
    <name type="scientific">Fimbriimonas ginsengisoli</name>
    <dbReference type="NCBI Taxonomy" id="1005039"/>
    <lineage>
        <taxon>Bacteria</taxon>
        <taxon>Bacillati</taxon>
        <taxon>Armatimonadota</taxon>
        <taxon>Fimbriimonadia</taxon>
        <taxon>Fimbriimonadales</taxon>
        <taxon>Fimbriimonadaceae</taxon>
        <taxon>Fimbriimonas</taxon>
    </lineage>
</organism>
<comment type="function">
    <text evidence="12">Cell wall formation. Adds enolpyruvyl to UDP-N-acetylglucosamine.</text>
</comment>
<protein>
    <recommendedName>
        <fullName evidence="12">UDP-N-acetylglucosamine 1-carboxyvinyltransferase</fullName>
        <ecNumber evidence="12">2.5.1.7</ecNumber>
    </recommendedName>
    <alternativeName>
        <fullName evidence="12">Enoylpyruvate transferase</fullName>
    </alternativeName>
    <alternativeName>
        <fullName evidence="12">UDP-N-acetylglucosamine enolpyruvyl transferase</fullName>
        <shortName evidence="12">EPT</shortName>
    </alternativeName>
</protein>
<evidence type="ECO:0000256" key="11">
    <source>
        <dbReference type="ARBA" id="ARBA00047527"/>
    </source>
</evidence>
<proteinExistence type="inferred from homology"/>
<evidence type="ECO:0000313" key="14">
    <source>
        <dbReference type="EMBL" id="MBI1756486.1"/>
    </source>
</evidence>
<dbReference type="GO" id="GO:0019277">
    <property type="term" value="P:UDP-N-acetylgalactosamine biosynthetic process"/>
    <property type="evidence" value="ECO:0007669"/>
    <property type="project" value="InterPro"/>
</dbReference>
<dbReference type="AlphaFoldDB" id="A0A931LV87"/>
<dbReference type="EMBL" id="JACOSL010000031">
    <property type="protein sequence ID" value="MBI1756486.1"/>
    <property type="molecule type" value="Genomic_DNA"/>
</dbReference>
<feature type="modified residue" description="2-(S-cysteinyl)pyruvic acid O-phosphothioketal" evidence="12">
    <location>
        <position position="116"/>
    </location>
</feature>
<sequence>MSYFQITGGPRLIGEVDVAGSKNIALALMSAVVLADGVTILHNVPDVSDTRAKSRLLERCGVRVQWREGSVLFETKGLTSHVGDDETSRSIRTSFYLLGPLLARTGEASLPVPGGCAIGARPVDFHLKGLALMGAEVHLDRGVYRAKTSGLHGAEIYLDFPSAGATQHLMATATLAQGPTVIQNAAAEPEVVALAEFLNHMGARVEGAGTSTVTVLGVLSLQPCTFAVPSDRLQAGTYLMAGAITRGDVTVRGVLPEHLTAVTNKLQQAGAQIEEGPDWVRVRVDRRLKSIRVKTMPYPGFSTDLQQPMAALLTLAEGTSVVEETIYESRTGHVPELNRMGADIRIEGRSAVINGVESLQAATVEASDLRAGAALCLAALAADGQTLIRNVHFIDRGYQGLEFSLRALGARIERLPDHEAVPRMEESASET</sequence>
<dbReference type="GO" id="GO:0009252">
    <property type="term" value="P:peptidoglycan biosynthetic process"/>
    <property type="evidence" value="ECO:0007669"/>
    <property type="project" value="UniProtKB-UniRule"/>
</dbReference>
<evidence type="ECO:0000256" key="4">
    <source>
        <dbReference type="ARBA" id="ARBA00022618"/>
    </source>
</evidence>
<feature type="binding site" evidence="12">
    <location>
        <position position="92"/>
    </location>
    <ligand>
        <name>UDP-N-acetyl-alpha-D-glucosamine</name>
        <dbReference type="ChEBI" id="CHEBI:57705"/>
    </ligand>
</feature>
<feature type="active site" description="Proton donor" evidence="12">
    <location>
        <position position="116"/>
    </location>
</feature>
<keyword evidence="9 12" id="KW-0961">Cell wall biogenesis/degradation</keyword>
<dbReference type="HAMAP" id="MF_00111">
    <property type="entry name" value="MurA"/>
    <property type="match status" value="1"/>
</dbReference>
<name>A0A931LV87_FIMGI</name>
<dbReference type="InterPro" id="IPR001986">
    <property type="entry name" value="Enolpyruvate_Tfrase_dom"/>
</dbReference>
<comment type="caution">
    <text evidence="14">The sequence shown here is derived from an EMBL/GenBank/DDBJ whole genome shotgun (WGS) entry which is preliminary data.</text>
</comment>
<dbReference type="GO" id="GO:0008760">
    <property type="term" value="F:UDP-N-acetylglucosamine 1-carboxyvinyltransferase activity"/>
    <property type="evidence" value="ECO:0007669"/>
    <property type="project" value="UniProtKB-UniRule"/>
</dbReference>
<dbReference type="PANTHER" id="PTHR43783">
    <property type="entry name" value="UDP-N-ACETYLGLUCOSAMINE 1-CARBOXYVINYLTRANSFERASE"/>
    <property type="match status" value="1"/>
</dbReference>
<evidence type="ECO:0000256" key="9">
    <source>
        <dbReference type="ARBA" id="ARBA00023316"/>
    </source>
</evidence>
<dbReference type="GO" id="GO:0051301">
    <property type="term" value="P:cell division"/>
    <property type="evidence" value="ECO:0007669"/>
    <property type="project" value="UniProtKB-KW"/>
</dbReference>
<evidence type="ECO:0000313" key="15">
    <source>
        <dbReference type="Proteomes" id="UP000727962"/>
    </source>
</evidence>
<comment type="catalytic activity">
    <reaction evidence="11 12">
        <text>phosphoenolpyruvate + UDP-N-acetyl-alpha-D-glucosamine = UDP-N-acetyl-3-O-(1-carboxyvinyl)-alpha-D-glucosamine + phosphate</text>
        <dbReference type="Rhea" id="RHEA:18681"/>
        <dbReference type="ChEBI" id="CHEBI:43474"/>
        <dbReference type="ChEBI" id="CHEBI:57705"/>
        <dbReference type="ChEBI" id="CHEBI:58702"/>
        <dbReference type="ChEBI" id="CHEBI:68483"/>
        <dbReference type="EC" id="2.5.1.7"/>
    </reaction>
</comment>
<evidence type="ECO:0000256" key="5">
    <source>
        <dbReference type="ARBA" id="ARBA00022679"/>
    </source>
</evidence>
<evidence type="ECO:0000259" key="13">
    <source>
        <dbReference type="Pfam" id="PF00275"/>
    </source>
</evidence>
<dbReference type="GO" id="GO:0005737">
    <property type="term" value="C:cytoplasm"/>
    <property type="evidence" value="ECO:0007669"/>
    <property type="project" value="UniProtKB-SubCell"/>
</dbReference>
<dbReference type="GO" id="GO:0071555">
    <property type="term" value="P:cell wall organization"/>
    <property type="evidence" value="ECO:0007669"/>
    <property type="project" value="UniProtKB-KW"/>
</dbReference>
<dbReference type="InterPro" id="IPR005750">
    <property type="entry name" value="UDP_GlcNAc_COvinyl_MurA"/>
</dbReference>
<reference evidence="14" key="1">
    <citation type="submission" date="2020-07" db="EMBL/GenBank/DDBJ databases">
        <title>Huge and variable diversity of episymbiotic CPR bacteria and DPANN archaea in groundwater ecosystems.</title>
        <authorList>
            <person name="He C.Y."/>
            <person name="Keren R."/>
            <person name="Whittaker M."/>
            <person name="Farag I.F."/>
            <person name="Doudna J."/>
            <person name="Cate J.H.D."/>
            <person name="Banfield J.F."/>
        </authorList>
    </citation>
    <scope>NUCLEOTIDE SEQUENCE</scope>
    <source>
        <strain evidence="14">NC_groundwater_17_Pr7_B-0.1um_64_12</strain>
    </source>
</reference>
<dbReference type="NCBIfam" id="TIGR01072">
    <property type="entry name" value="murA"/>
    <property type="match status" value="1"/>
</dbReference>
<comment type="similarity">
    <text evidence="10 12">Belongs to the EPSP synthase family. MurA subfamily.</text>
</comment>
<evidence type="ECO:0000256" key="8">
    <source>
        <dbReference type="ARBA" id="ARBA00023306"/>
    </source>
</evidence>
<dbReference type="PANTHER" id="PTHR43783:SF1">
    <property type="entry name" value="UDP-N-ACETYLGLUCOSAMINE 1-CARBOXYVINYLTRANSFERASE"/>
    <property type="match status" value="1"/>
</dbReference>
<dbReference type="NCBIfam" id="NF006873">
    <property type="entry name" value="PRK09369.1"/>
    <property type="match status" value="1"/>
</dbReference>
<feature type="binding site" evidence="12">
    <location>
        <position position="304"/>
    </location>
    <ligand>
        <name>UDP-N-acetyl-alpha-D-glucosamine</name>
        <dbReference type="ChEBI" id="CHEBI:57705"/>
    </ligand>
</feature>
<feature type="domain" description="Enolpyruvate transferase" evidence="13">
    <location>
        <begin position="7"/>
        <end position="401"/>
    </location>
</feature>
<evidence type="ECO:0000256" key="10">
    <source>
        <dbReference type="ARBA" id="ARBA00038367"/>
    </source>
</evidence>
<accession>A0A931LV87</accession>
<dbReference type="SUPFAM" id="SSF55205">
    <property type="entry name" value="EPT/RTPC-like"/>
    <property type="match status" value="1"/>
</dbReference>
<keyword evidence="4 12" id="KW-0132">Cell division</keyword>
<dbReference type="EC" id="2.5.1.7" evidence="12"/>
<evidence type="ECO:0000256" key="2">
    <source>
        <dbReference type="ARBA" id="ARBA00004752"/>
    </source>
</evidence>
<gene>
    <name evidence="12 14" type="primary">murA</name>
    <name evidence="14" type="ORF">HYR64_05205</name>
</gene>